<protein>
    <submittedName>
        <fullName evidence="7">Peptide chain release factor 1</fullName>
    </submittedName>
</protein>
<dbReference type="PANTHER" id="PTHR43804">
    <property type="entry name" value="LD18447P"/>
    <property type="match status" value="1"/>
</dbReference>
<keyword evidence="3" id="KW-0488">Methylation</keyword>
<accession>A0A3B0VE86</accession>
<proteinExistence type="inferred from homology"/>
<dbReference type="HAMAP" id="MF_00093">
    <property type="entry name" value="Rel_fac_1"/>
    <property type="match status" value="1"/>
</dbReference>
<organism evidence="7">
    <name type="scientific">hydrothermal vent metagenome</name>
    <dbReference type="NCBI Taxonomy" id="652676"/>
    <lineage>
        <taxon>unclassified sequences</taxon>
        <taxon>metagenomes</taxon>
        <taxon>ecological metagenomes</taxon>
    </lineage>
</organism>
<evidence type="ECO:0000256" key="3">
    <source>
        <dbReference type="ARBA" id="ARBA00022481"/>
    </source>
</evidence>
<dbReference type="NCBIfam" id="TIGR00019">
    <property type="entry name" value="prfA"/>
    <property type="match status" value="1"/>
</dbReference>
<reference evidence="7" key="1">
    <citation type="submission" date="2018-06" db="EMBL/GenBank/DDBJ databases">
        <authorList>
            <person name="Zhirakovskaya E."/>
        </authorList>
    </citation>
    <scope>NUCLEOTIDE SEQUENCE</scope>
</reference>
<dbReference type="InterPro" id="IPR005139">
    <property type="entry name" value="PCRF"/>
</dbReference>
<evidence type="ECO:0000313" key="7">
    <source>
        <dbReference type="EMBL" id="VAW35139.1"/>
    </source>
</evidence>
<dbReference type="Pfam" id="PF00472">
    <property type="entry name" value="RF-1"/>
    <property type="match status" value="1"/>
</dbReference>
<feature type="domain" description="Prokaryotic-type class I peptide chain release factors" evidence="6">
    <location>
        <begin position="226"/>
        <end position="242"/>
    </location>
</feature>
<dbReference type="FunFam" id="3.30.70.1660:FF:000004">
    <property type="entry name" value="Peptide chain release factor 1"/>
    <property type="match status" value="1"/>
</dbReference>
<dbReference type="InterPro" id="IPR050057">
    <property type="entry name" value="Prokaryotic/Mito_RF"/>
</dbReference>
<dbReference type="FunFam" id="3.30.160.20:FF:000004">
    <property type="entry name" value="Peptide chain release factor 1"/>
    <property type="match status" value="1"/>
</dbReference>
<gene>
    <name evidence="7" type="ORF">MNBD_DELTA02-85</name>
</gene>
<keyword evidence="4" id="KW-0963">Cytoplasm</keyword>
<dbReference type="InterPro" id="IPR004373">
    <property type="entry name" value="RF-1"/>
</dbReference>
<dbReference type="Gene3D" id="6.10.140.1950">
    <property type="match status" value="1"/>
</dbReference>
<dbReference type="PROSITE" id="PS00745">
    <property type="entry name" value="RF_PROK_I"/>
    <property type="match status" value="1"/>
</dbReference>
<evidence type="ECO:0000256" key="5">
    <source>
        <dbReference type="ARBA" id="ARBA00022917"/>
    </source>
</evidence>
<dbReference type="PANTHER" id="PTHR43804:SF7">
    <property type="entry name" value="LD18447P"/>
    <property type="match status" value="1"/>
</dbReference>
<sequence>MILDRLAELETRYDKLGKLLSDPDIISDQNKYREYSKEHSHLSEIMEAYVELRSVTEEIAGSRELLEGKDEEMRELAKEELPLLHEREEALTGKLKIMLLPKDPNDDKNILLEIRAGAGGDESTLFASELYRMYTRYAEMQGWTTETLSTNESGINGVKEVIAMIKGHGAYSRLKHESGVHRVQRVPETETQGRRHTSTVTVAVMPEAEEVELDVNPDELRIDTYRSGGAGGQNVNKVETAIRITHIPTGTVVTCQDEKSQHKNKQKAMKILMSRLLDHKIQEQNKEISSQRKAQVGTGDRSEKIRTYNFPQNRVTDHRIGLTLHKLGEIMEGDITELIDNLNAYFQTEQLGHLNQSDEK</sequence>
<evidence type="ECO:0000259" key="6">
    <source>
        <dbReference type="PROSITE" id="PS00745"/>
    </source>
</evidence>
<dbReference type="Gene3D" id="3.30.70.1660">
    <property type="match status" value="1"/>
</dbReference>
<dbReference type="NCBIfam" id="NF001859">
    <property type="entry name" value="PRK00591.1"/>
    <property type="match status" value="1"/>
</dbReference>
<dbReference type="InterPro" id="IPR000352">
    <property type="entry name" value="Pep_chain_release_fac_I"/>
</dbReference>
<keyword evidence="5" id="KW-0648">Protein biosynthesis</keyword>
<dbReference type="EMBL" id="UOEZ01000020">
    <property type="protein sequence ID" value="VAW35139.1"/>
    <property type="molecule type" value="Genomic_DNA"/>
</dbReference>
<dbReference type="AlphaFoldDB" id="A0A3B0VE86"/>
<dbReference type="Pfam" id="PF03462">
    <property type="entry name" value="PCRF"/>
    <property type="match status" value="1"/>
</dbReference>
<dbReference type="Gene3D" id="3.30.160.20">
    <property type="match status" value="1"/>
</dbReference>
<comment type="subcellular location">
    <subcellularLocation>
        <location evidence="1">Cytoplasm</location>
    </subcellularLocation>
</comment>
<dbReference type="GO" id="GO:0016149">
    <property type="term" value="F:translation release factor activity, codon specific"/>
    <property type="evidence" value="ECO:0007669"/>
    <property type="project" value="InterPro"/>
</dbReference>
<evidence type="ECO:0000256" key="4">
    <source>
        <dbReference type="ARBA" id="ARBA00022490"/>
    </source>
</evidence>
<dbReference type="FunFam" id="3.30.70.1660:FF:000002">
    <property type="entry name" value="Peptide chain release factor 1"/>
    <property type="match status" value="1"/>
</dbReference>
<dbReference type="SUPFAM" id="SSF75620">
    <property type="entry name" value="Release factor"/>
    <property type="match status" value="1"/>
</dbReference>
<dbReference type="InterPro" id="IPR045853">
    <property type="entry name" value="Pep_chain_release_fac_I_sf"/>
</dbReference>
<dbReference type="GO" id="GO:0005829">
    <property type="term" value="C:cytosol"/>
    <property type="evidence" value="ECO:0007669"/>
    <property type="project" value="UniProtKB-ARBA"/>
</dbReference>
<comment type="similarity">
    <text evidence="2">Belongs to the prokaryotic/mitochondrial release factor family.</text>
</comment>
<dbReference type="SMART" id="SM00937">
    <property type="entry name" value="PCRF"/>
    <property type="match status" value="1"/>
</dbReference>
<evidence type="ECO:0000256" key="1">
    <source>
        <dbReference type="ARBA" id="ARBA00004496"/>
    </source>
</evidence>
<evidence type="ECO:0000256" key="2">
    <source>
        <dbReference type="ARBA" id="ARBA00010835"/>
    </source>
</evidence>
<name>A0A3B0VE86_9ZZZZ</name>